<evidence type="ECO:0008006" key="4">
    <source>
        <dbReference type="Google" id="ProtNLM"/>
    </source>
</evidence>
<proteinExistence type="predicted"/>
<evidence type="ECO:0000256" key="1">
    <source>
        <dbReference type="SAM" id="Phobius"/>
    </source>
</evidence>
<dbReference type="CDD" id="cd03498">
    <property type="entry name" value="SQR_TypeB_2_TM"/>
    <property type="match status" value="1"/>
</dbReference>
<protein>
    <recommendedName>
        <fullName evidence="4">Succinate dehydrogenase</fullName>
    </recommendedName>
</protein>
<dbReference type="Proteomes" id="UP000722750">
    <property type="component" value="Unassembled WGS sequence"/>
</dbReference>
<dbReference type="AlphaFoldDB" id="A0A941W403"/>
<sequence>MQWDLNWFICTLRSSIGKKLIMALTGLGFCIFLIAHLAGNLTICAGEDAFNSYSERLHALGPLIILTEIGLLFFAVAHVFIGAYLFYENFRARPEGYLVKKNAGGRTIGSVTMPYTGLFILLFIVIHLVDFHFVEKTDQTIYQIVLETFSNPGYAFFYIVSMIIVAIHVSHGFWSAFQTLGVSNSEYMSVFRVVSIIISLAVGFGFGILPIYISFIS</sequence>
<feature type="transmembrane region" description="Helical" evidence="1">
    <location>
        <begin position="63"/>
        <end position="87"/>
    </location>
</feature>
<feature type="transmembrane region" description="Helical" evidence="1">
    <location>
        <begin position="155"/>
        <end position="177"/>
    </location>
</feature>
<comment type="caution">
    <text evidence="2">The sequence shown here is derived from an EMBL/GenBank/DDBJ whole genome shotgun (WGS) entry which is preliminary data.</text>
</comment>
<keyword evidence="1" id="KW-0812">Transmembrane</keyword>
<feature type="transmembrane region" description="Helical" evidence="1">
    <location>
        <begin position="189"/>
        <end position="213"/>
    </location>
</feature>
<organism evidence="2 3">
    <name type="scientific">Candidatus Scalindua arabica</name>
    <dbReference type="NCBI Taxonomy" id="1127984"/>
    <lineage>
        <taxon>Bacteria</taxon>
        <taxon>Pseudomonadati</taxon>
        <taxon>Planctomycetota</taxon>
        <taxon>Candidatus Brocadiia</taxon>
        <taxon>Candidatus Brocadiales</taxon>
        <taxon>Candidatus Scalinduaceae</taxon>
        <taxon>Candidatus Scalindua</taxon>
    </lineage>
</organism>
<reference evidence="2" key="1">
    <citation type="journal article" date="2021" name="ISME J.">
        <title>Fine-scale metabolic discontinuity in a stratified prokaryote microbiome of a Red Sea deep halocline.</title>
        <authorList>
            <person name="Michoud G."/>
            <person name="Ngugi D.K."/>
            <person name="Barozzi A."/>
            <person name="Merlino G."/>
            <person name="Calleja M.L."/>
            <person name="Delgado-Huertas A."/>
            <person name="Moran X.A.G."/>
            <person name="Daffonchio D."/>
        </authorList>
    </citation>
    <scope>NUCLEOTIDE SEQUENCE</scope>
    <source>
        <strain evidence="2">SuakinDeep_MAG55_1</strain>
    </source>
</reference>
<evidence type="ECO:0000313" key="2">
    <source>
        <dbReference type="EMBL" id="MBS1258774.1"/>
    </source>
</evidence>
<keyword evidence="1" id="KW-1133">Transmembrane helix</keyword>
<dbReference type="GO" id="GO:0016020">
    <property type="term" value="C:membrane"/>
    <property type="evidence" value="ECO:0007669"/>
    <property type="project" value="InterPro"/>
</dbReference>
<dbReference type="SUPFAM" id="SSF81343">
    <property type="entry name" value="Fumarate reductase respiratory complex transmembrane subunits"/>
    <property type="match status" value="1"/>
</dbReference>
<dbReference type="InterPro" id="IPR034804">
    <property type="entry name" value="SQR/QFR_C/D"/>
</dbReference>
<keyword evidence="1" id="KW-0472">Membrane</keyword>
<name>A0A941W403_9BACT</name>
<dbReference type="EMBL" id="JAANXD010000074">
    <property type="protein sequence ID" value="MBS1258774.1"/>
    <property type="molecule type" value="Genomic_DNA"/>
</dbReference>
<dbReference type="InterPro" id="IPR011138">
    <property type="entry name" value="Cytochrome_b-558"/>
</dbReference>
<evidence type="ECO:0000313" key="3">
    <source>
        <dbReference type="Proteomes" id="UP000722750"/>
    </source>
</evidence>
<dbReference type="Gene3D" id="1.20.1300.10">
    <property type="entry name" value="Fumarate reductase/succinate dehydrogenase, transmembrane subunit"/>
    <property type="match status" value="1"/>
</dbReference>
<gene>
    <name evidence="2" type="ORF">MAG551_01836</name>
</gene>
<feature type="transmembrane region" description="Helical" evidence="1">
    <location>
        <begin position="20"/>
        <end position="43"/>
    </location>
</feature>
<feature type="transmembrane region" description="Helical" evidence="1">
    <location>
        <begin position="108"/>
        <end position="129"/>
    </location>
</feature>
<dbReference type="NCBIfam" id="TIGR02046">
    <property type="entry name" value="sdhC_b558_fam"/>
    <property type="match status" value="1"/>
</dbReference>
<accession>A0A941W403</accession>